<dbReference type="SMART" id="SM00838">
    <property type="entry name" value="EFG_C"/>
    <property type="match status" value="1"/>
</dbReference>
<dbReference type="InterPro" id="IPR000795">
    <property type="entry name" value="T_Tr_GTP-bd_dom"/>
</dbReference>
<dbReference type="SMART" id="SM00889">
    <property type="entry name" value="EFG_IV"/>
    <property type="match status" value="1"/>
</dbReference>
<feature type="domain" description="Tr-type G" evidence="5">
    <location>
        <begin position="43"/>
        <end position="238"/>
    </location>
</feature>
<dbReference type="PANTHER" id="PTHR43261">
    <property type="entry name" value="TRANSLATION ELONGATION FACTOR G-RELATED"/>
    <property type="match status" value="1"/>
</dbReference>
<dbReference type="InterPro" id="IPR005225">
    <property type="entry name" value="Small_GTP-bd"/>
</dbReference>
<keyword evidence="4" id="KW-0342">GTP-binding</keyword>
<dbReference type="InterPro" id="IPR035647">
    <property type="entry name" value="EFG_III/V"/>
</dbReference>
<dbReference type="InterPro" id="IPR031157">
    <property type="entry name" value="G_TR_CS"/>
</dbReference>
<dbReference type="Pfam" id="PF00009">
    <property type="entry name" value="GTP_EFTU"/>
    <property type="match status" value="1"/>
</dbReference>
<dbReference type="CDD" id="cd03713">
    <property type="entry name" value="EFG_mtEFG_C"/>
    <property type="match status" value="1"/>
</dbReference>
<dbReference type="NCBIfam" id="TIGR00231">
    <property type="entry name" value="small_GTP"/>
    <property type="match status" value="1"/>
</dbReference>
<dbReference type="PRINTS" id="PR00315">
    <property type="entry name" value="ELONGATNFCT"/>
</dbReference>
<dbReference type="SUPFAM" id="SSF54211">
    <property type="entry name" value="Ribosomal protein S5 domain 2-like"/>
    <property type="match status" value="1"/>
</dbReference>
<comment type="caution">
    <text evidence="6">The sequence shown here is derived from an EMBL/GenBank/DDBJ whole genome shotgun (WGS) entry which is preliminary data.</text>
</comment>
<dbReference type="InterPro" id="IPR009022">
    <property type="entry name" value="EFG_III"/>
</dbReference>
<dbReference type="PROSITE" id="PS51722">
    <property type="entry name" value="G_TR_2"/>
    <property type="match status" value="1"/>
</dbReference>
<keyword evidence="3" id="KW-0496">Mitochondrion</keyword>
<dbReference type="GO" id="GO:0003924">
    <property type="term" value="F:GTPase activity"/>
    <property type="evidence" value="ECO:0007669"/>
    <property type="project" value="InterPro"/>
</dbReference>
<evidence type="ECO:0000313" key="6">
    <source>
        <dbReference type="EMBL" id="CAE1258469.1"/>
    </source>
</evidence>
<dbReference type="SUPFAM" id="SSF52540">
    <property type="entry name" value="P-loop containing nucleoside triphosphate hydrolases"/>
    <property type="match status" value="1"/>
</dbReference>
<dbReference type="InterPro" id="IPR020568">
    <property type="entry name" value="Ribosomal_Su5_D2-typ_SF"/>
</dbReference>
<dbReference type="InterPro" id="IPR014721">
    <property type="entry name" value="Ribsml_uS5_D2-typ_fold_subgr"/>
</dbReference>
<dbReference type="Gene3D" id="3.30.70.240">
    <property type="match status" value="1"/>
</dbReference>
<dbReference type="GO" id="GO:0032790">
    <property type="term" value="P:ribosome disassembly"/>
    <property type="evidence" value="ECO:0007669"/>
    <property type="project" value="TreeGrafter"/>
</dbReference>
<evidence type="ECO:0000313" key="7">
    <source>
        <dbReference type="Proteomes" id="UP000597762"/>
    </source>
</evidence>
<dbReference type="Proteomes" id="UP000597762">
    <property type="component" value="Unassembled WGS sequence"/>
</dbReference>
<dbReference type="PANTHER" id="PTHR43261:SF1">
    <property type="entry name" value="RIBOSOME-RELEASING FACTOR 2, MITOCHONDRIAL"/>
    <property type="match status" value="1"/>
</dbReference>
<dbReference type="PROSITE" id="PS00301">
    <property type="entry name" value="G_TR_1"/>
    <property type="match status" value="1"/>
</dbReference>
<protein>
    <submittedName>
        <fullName evidence="6">FusA</fullName>
    </submittedName>
</protein>
<dbReference type="FunFam" id="3.30.70.240:FF:000001">
    <property type="entry name" value="Elongation factor G"/>
    <property type="match status" value="1"/>
</dbReference>
<dbReference type="InterPro" id="IPR041095">
    <property type="entry name" value="EFG_II"/>
</dbReference>
<dbReference type="Gene3D" id="3.30.70.870">
    <property type="entry name" value="Elongation Factor G (Translational Gtpase), domain 3"/>
    <property type="match status" value="1"/>
</dbReference>
<dbReference type="GO" id="GO:0005525">
    <property type="term" value="F:GTP binding"/>
    <property type="evidence" value="ECO:0007669"/>
    <property type="project" value="UniProtKB-KW"/>
</dbReference>
<dbReference type="InterPro" id="IPR005517">
    <property type="entry name" value="Transl_elong_EFG/EF2_IV"/>
</dbReference>
<dbReference type="FunFam" id="3.40.50.300:FF:000514">
    <property type="entry name" value="Ribosome-releasing factor 2, mitochondrial"/>
    <property type="match status" value="1"/>
</dbReference>
<dbReference type="Pfam" id="PF14492">
    <property type="entry name" value="EFG_III"/>
    <property type="match status" value="1"/>
</dbReference>
<dbReference type="InterPro" id="IPR027417">
    <property type="entry name" value="P-loop_NTPase"/>
</dbReference>
<proteinExistence type="predicted"/>
<dbReference type="AlphaFoldDB" id="A0A812C2G7"/>
<dbReference type="OrthoDB" id="198619at2759"/>
<gene>
    <name evidence="6" type="ORF">SPHA_31246</name>
</gene>
<organism evidence="6 7">
    <name type="scientific">Acanthosepion pharaonis</name>
    <name type="common">Pharaoh cuttlefish</name>
    <name type="synonym">Sepia pharaonis</name>
    <dbReference type="NCBI Taxonomy" id="158019"/>
    <lineage>
        <taxon>Eukaryota</taxon>
        <taxon>Metazoa</taxon>
        <taxon>Spiralia</taxon>
        <taxon>Lophotrochozoa</taxon>
        <taxon>Mollusca</taxon>
        <taxon>Cephalopoda</taxon>
        <taxon>Coleoidea</taxon>
        <taxon>Decapodiformes</taxon>
        <taxon>Sepiida</taxon>
        <taxon>Sepiina</taxon>
        <taxon>Sepiidae</taxon>
        <taxon>Acanthosepion</taxon>
    </lineage>
</organism>
<dbReference type="Pfam" id="PF00679">
    <property type="entry name" value="EFG_C"/>
    <property type="match status" value="1"/>
</dbReference>
<keyword evidence="2" id="KW-0648">Protein biosynthesis</keyword>
<dbReference type="Gene3D" id="3.30.230.10">
    <property type="match status" value="1"/>
</dbReference>
<evidence type="ECO:0000259" key="5">
    <source>
        <dbReference type="PROSITE" id="PS51722"/>
    </source>
</evidence>
<accession>A0A812C2G7</accession>
<dbReference type="Gene3D" id="2.40.30.10">
    <property type="entry name" value="Translation factors"/>
    <property type="match status" value="1"/>
</dbReference>
<evidence type="ECO:0000256" key="3">
    <source>
        <dbReference type="ARBA" id="ARBA00023128"/>
    </source>
</evidence>
<keyword evidence="7" id="KW-1185">Reference proteome</keyword>
<dbReference type="Pfam" id="PF03764">
    <property type="entry name" value="EFG_IV"/>
    <property type="match status" value="1"/>
</dbReference>
<evidence type="ECO:0000256" key="1">
    <source>
        <dbReference type="ARBA" id="ARBA00022741"/>
    </source>
</evidence>
<dbReference type="GO" id="GO:0005759">
    <property type="term" value="C:mitochondrial matrix"/>
    <property type="evidence" value="ECO:0007669"/>
    <property type="project" value="UniProtKB-ARBA"/>
</dbReference>
<dbReference type="EMBL" id="CAHIKZ030001276">
    <property type="protein sequence ID" value="CAE1258469.1"/>
    <property type="molecule type" value="Genomic_DNA"/>
</dbReference>
<sequence>MRSSPFYLWNGIRPTIVNNLALPFSTTKNVFQKKMSKKETDMTKIRNIGVMAHIDAGKTTTTERILYYTGFSRYMGNVDDGSTVTDYMEQERDRGITITSAAITCYWKKHKINLIDTPGHVDFTVEVERALRVLDGAVAILDASAGVEAQTLTVWRQAERYSIPRLIFLNKLDKPNANVELSLKSIIHDKQRGMLTFLRIYNGEVKSGTNIYNVNQKKTEKVNRLLQVDADEFQDISQASSGNIVCVSGFKETITGDTLVSSASAAQSAQRAHKNNKSTSAELLTDDTESLDTPVLAGLEIPSPVFFCSVEAPSISSQKDLDYALECLQREDPSLSAKLNPDTGQTILCGMGELHLEIVQNRILTEYGIDAHLGPLQVAYKETVKKEADITEVLDTKVGDQHHYVMLRLSVEQSSERNFRHVELVHTKENNLATIRRNHLNAIENGIKSALAGGPVLNFPVIHVSVSLHDFVINRGTSLPMVSACSISAMQKALQEANTVLMEPIMKIQVTCGELYLPSILGDLAQRRSNITSIQSWQNLQIIHATTPISELMGYSTALRTISSGMATFSLELSHYEALSTDLQNKVVEETTGLSQSF</sequence>
<dbReference type="InterPro" id="IPR009000">
    <property type="entry name" value="Transl_B-barrel_sf"/>
</dbReference>
<dbReference type="CDD" id="cd16262">
    <property type="entry name" value="EFG_III"/>
    <property type="match status" value="1"/>
</dbReference>
<dbReference type="SUPFAM" id="SSF50447">
    <property type="entry name" value="Translation proteins"/>
    <property type="match status" value="1"/>
</dbReference>
<name>A0A812C2G7_ACAPH</name>
<dbReference type="FunFam" id="3.30.70.870:FF:000005">
    <property type="entry name" value="Ribosome-releasing factor 2, mitochondrial"/>
    <property type="match status" value="1"/>
</dbReference>
<evidence type="ECO:0000256" key="2">
    <source>
        <dbReference type="ARBA" id="ARBA00022917"/>
    </source>
</evidence>
<dbReference type="GO" id="GO:0032543">
    <property type="term" value="P:mitochondrial translation"/>
    <property type="evidence" value="ECO:0007669"/>
    <property type="project" value="TreeGrafter"/>
</dbReference>
<evidence type="ECO:0000256" key="4">
    <source>
        <dbReference type="ARBA" id="ARBA00023134"/>
    </source>
</evidence>
<dbReference type="Gene3D" id="3.40.50.300">
    <property type="entry name" value="P-loop containing nucleotide triphosphate hydrolases"/>
    <property type="match status" value="2"/>
</dbReference>
<reference evidence="6" key="1">
    <citation type="submission" date="2021-01" db="EMBL/GenBank/DDBJ databases">
        <authorList>
            <person name="Li R."/>
            <person name="Bekaert M."/>
        </authorList>
    </citation>
    <scope>NUCLEOTIDE SEQUENCE</scope>
    <source>
        <strain evidence="6">Farmed</strain>
    </source>
</reference>
<keyword evidence="1" id="KW-0547">Nucleotide-binding</keyword>
<dbReference type="SUPFAM" id="SSF54980">
    <property type="entry name" value="EF-G C-terminal domain-like"/>
    <property type="match status" value="2"/>
</dbReference>
<dbReference type="InterPro" id="IPR035649">
    <property type="entry name" value="EFG_V"/>
</dbReference>
<dbReference type="InterPro" id="IPR000640">
    <property type="entry name" value="EFG_V-like"/>
</dbReference>